<feature type="region of interest" description="Disordered" evidence="9">
    <location>
        <begin position="1"/>
        <end position="21"/>
    </location>
</feature>
<dbReference type="SUPFAM" id="SSF46942">
    <property type="entry name" value="Elongation factor TFIIS domain 2"/>
    <property type="match status" value="1"/>
</dbReference>
<evidence type="ECO:0000256" key="1">
    <source>
        <dbReference type="ARBA" id="ARBA00004123"/>
    </source>
</evidence>
<dbReference type="InterPro" id="IPR011011">
    <property type="entry name" value="Znf_FYVE_PHD"/>
</dbReference>
<gene>
    <name evidence="12" type="ORF">TKK_017809</name>
</gene>
<dbReference type="Proteomes" id="UP001627154">
    <property type="component" value="Unassembled WGS sequence"/>
</dbReference>
<evidence type="ECO:0000256" key="9">
    <source>
        <dbReference type="SAM" id="MobiDB-lite"/>
    </source>
</evidence>
<feature type="region of interest" description="Disordered" evidence="9">
    <location>
        <begin position="1113"/>
        <end position="1163"/>
    </location>
</feature>
<feature type="compositionally biased region" description="Polar residues" evidence="9">
    <location>
        <begin position="320"/>
        <end position="329"/>
    </location>
</feature>
<dbReference type="InterPro" id="IPR013083">
    <property type="entry name" value="Znf_RING/FYVE/PHD"/>
</dbReference>
<keyword evidence="5" id="KW-0805">Transcription regulation</keyword>
<dbReference type="PANTHER" id="PTHR11477:SF51">
    <property type="entry name" value="PROTEIN PARTNER OF SNF, ISOFORM B"/>
    <property type="match status" value="1"/>
</dbReference>
<dbReference type="InterPro" id="IPR003618">
    <property type="entry name" value="TFIIS_cen_dom"/>
</dbReference>
<reference evidence="12 13" key="1">
    <citation type="journal article" date="2024" name="bioRxiv">
        <title>A reference genome for Trichogramma kaykai: A tiny desert-dwelling parasitoid wasp with competing sex-ratio distorters.</title>
        <authorList>
            <person name="Culotta J."/>
            <person name="Lindsey A.R."/>
        </authorList>
    </citation>
    <scope>NUCLEOTIDE SEQUENCE [LARGE SCALE GENOMIC DNA]</scope>
    <source>
        <strain evidence="12 13">KSX58</strain>
    </source>
</reference>
<dbReference type="PROSITE" id="PS50016">
    <property type="entry name" value="ZF_PHD_2"/>
    <property type="match status" value="1"/>
</dbReference>
<feature type="compositionally biased region" description="Polar residues" evidence="9">
    <location>
        <begin position="686"/>
        <end position="696"/>
    </location>
</feature>
<feature type="compositionally biased region" description="Basic and acidic residues" evidence="9">
    <location>
        <begin position="583"/>
        <end position="606"/>
    </location>
</feature>
<dbReference type="SMART" id="SM00592">
    <property type="entry name" value="BRK"/>
    <property type="match status" value="1"/>
</dbReference>
<keyword evidence="7" id="KW-0539">Nucleus</keyword>
<dbReference type="AlphaFoldDB" id="A0ABD2W2N9"/>
<dbReference type="SMART" id="SM00249">
    <property type="entry name" value="PHD"/>
    <property type="match status" value="1"/>
</dbReference>
<feature type="region of interest" description="Disordered" evidence="9">
    <location>
        <begin position="720"/>
        <end position="740"/>
    </location>
</feature>
<evidence type="ECO:0000256" key="7">
    <source>
        <dbReference type="ARBA" id="ARBA00023242"/>
    </source>
</evidence>
<dbReference type="PROSITE" id="PS01359">
    <property type="entry name" value="ZF_PHD_1"/>
    <property type="match status" value="1"/>
</dbReference>
<feature type="region of interest" description="Disordered" evidence="9">
    <location>
        <begin position="313"/>
        <end position="416"/>
    </location>
</feature>
<dbReference type="CDD" id="cd15552">
    <property type="entry name" value="PHD_PHF3_like"/>
    <property type="match status" value="1"/>
</dbReference>
<evidence type="ECO:0000256" key="3">
    <source>
        <dbReference type="ARBA" id="ARBA00022771"/>
    </source>
</evidence>
<keyword evidence="3 8" id="KW-0863">Zinc-finger</keyword>
<dbReference type="SMART" id="SM00510">
    <property type="entry name" value="TFS2M"/>
    <property type="match status" value="1"/>
</dbReference>
<dbReference type="Pfam" id="PF07533">
    <property type="entry name" value="BRK"/>
    <property type="match status" value="1"/>
</dbReference>
<dbReference type="Gene3D" id="3.30.40.10">
    <property type="entry name" value="Zinc/RING finger domain, C3HC4 (zinc finger)"/>
    <property type="match status" value="1"/>
</dbReference>
<feature type="compositionally biased region" description="Polar residues" evidence="9">
    <location>
        <begin position="340"/>
        <end position="395"/>
    </location>
</feature>
<keyword evidence="4" id="KW-0862">Zinc</keyword>
<feature type="domain" description="PHD-type" evidence="10">
    <location>
        <begin position="47"/>
        <end position="108"/>
    </location>
</feature>
<feature type="compositionally biased region" description="Basic residues" evidence="9">
    <location>
        <begin position="607"/>
        <end position="621"/>
    </location>
</feature>
<evidence type="ECO:0000256" key="5">
    <source>
        <dbReference type="ARBA" id="ARBA00023015"/>
    </source>
</evidence>
<dbReference type="GO" id="GO:0008270">
    <property type="term" value="F:zinc ion binding"/>
    <property type="evidence" value="ECO:0007669"/>
    <property type="project" value="UniProtKB-KW"/>
</dbReference>
<dbReference type="InterPro" id="IPR001965">
    <property type="entry name" value="Znf_PHD"/>
</dbReference>
<sequence>MDESIKTDRAMRTSSQVSLQKKDMIYDMSDDYGGDGDRGEEEDDPNKLWCICRQPHNNRFMICCDICEEWFHGKCVHVTTAMDLSSLSTGEEMEKKGIEWVCPNCKAKKNEENKAKSTPRRRKSSSDTQSNQQNVTPSPSNPNVTTPKQAHHSNTGKNVISPSGGTQCVVCKKEARKASIYCSDACILVHAESMKEKSGTPQLKTTKIETPKIKPEAKIIVYQKSTGKILKGAGAPTSNNLKTWLKEHPSYEVVNSNNLSTIQIKTGGKNVATIQPAGSKINKISPGKPTNQTTTKMVFTKIPGTKQTVITAADVKKVDSPQSRISTPLQRPDKVPANAATPSRISTPNARSANVKTPQSSQKLPVTSTPKVTSSKKIQEPKASTSQQHQSPGVSQQTNKVVTKTPQVKKPTEPENLRMTIRKTLAEMMLIRIKETSDLKLSEEEVNELVLQIELELLKFFKDTGAKYKAQYRRLLFNIKDPKNLTLFRKIADRSISPEALVKLSPEEMASQELAEWRENETKHQLEMIKKNELDMMAQAKSIVLKSHKGEQIIESKDNIPTVQEIETALDTPEVISSTVPEPETKAKVLPEEERRRKEKDRERERRRSHSRDKSTRRKHSHDRDRSKSSKKHKDRDREKDHDKSSRKKDKEREKKRKRSHSRSHKDRKHRRDDKGKELPEKSESGVPTATGSNVADKSGTEEPRLWKHIEDEPMAMPQLVAPTDGNESDLSDREPSSTVTIHTPDITEQQRNEAAVVQTVWQGCVYMKDVAKFHVTAQNVSRNSKELLEEVPDSFEVVGRINPATVWDYIGKMKKNYNKEIIVIKLTAINDEEKIPYITLYSYLDSRNRLGVLGNVSPFVKDFYIMPLSHGSQLPSVLLPLEPPGLVEDGHLLLGIIVANNRRKRQSVATTPVPTKMLKTDRSYTPPPSTPSSSGHDLALPMSSELMNSRIATTVKQSPIASKTPQADDSITAFRQEDDDEPYSPGAPVDSNLDDEGAENSKSSESNPPSTELERKMEELSRQIEEKKMQIQNISSSFLNESSITLPGLGLDPPESAAKATEAYSPTDTGSFTPPPQGILEKVSNITIPADLQEILANVKRQESTKAETFLPKPGATFLTSPGGEGVPPSLTKTASTDQLLGEVQSSSKKETKSTLSSLSDYDIMKKAEEELAAMEMRESSSGT</sequence>
<feature type="region of interest" description="Disordered" evidence="9">
    <location>
        <begin position="568"/>
        <end position="702"/>
    </location>
</feature>
<protein>
    <recommendedName>
        <fullName evidence="14">Death-inducer obliterator 1</fullName>
    </recommendedName>
</protein>
<feature type="compositionally biased region" description="Low complexity" evidence="9">
    <location>
        <begin position="396"/>
        <end position="409"/>
    </location>
</feature>
<dbReference type="InterPro" id="IPR036575">
    <property type="entry name" value="TFIIS_cen_dom_sf"/>
</dbReference>
<dbReference type="SUPFAM" id="SSF160481">
    <property type="entry name" value="BRK domain-like"/>
    <property type="match status" value="1"/>
</dbReference>
<evidence type="ECO:0000259" key="10">
    <source>
        <dbReference type="PROSITE" id="PS50016"/>
    </source>
</evidence>
<dbReference type="InterPro" id="IPR019787">
    <property type="entry name" value="Znf_PHD-finger"/>
</dbReference>
<feature type="compositionally biased region" description="Basic and acidic residues" evidence="9">
    <location>
        <begin position="1013"/>
        <end position="1022"/>
    </location>
</feature>
<dbReference type="Pfam" id="PF07744">
    <property type="entry name" value="SPOC"/>
    <property type="match status" value="1"/>
</dbReference>
<feature type="compositionally biased region" description="Polar residues" evidence="9">
    <location>
        <begin position="152"/>
        <end position="165"/>
    </location>
</feature>
<dbReference type="GO" id="GO:0005634">
    <property type="term" value="C:nucleus"/>
    <property type="evidence" value="ECO:0007669"/>
    <property type="project" value="UniProtKB-SubCell"/>
</dbReference>
<dbReference type="CDD" id="cd22581">
    <property type="entry name" value="SPOC_PPS-like"/>
    <property type="match status" value="1"/>
</dbReference>
<dbReference type="Gene3D" id="1.10.472.30">
    <property type="entry name" value="Transcription elongation factor S-II, central domain"/>
    <property type="match status" value="1"/>
</dbReference>
<feature type="compositionally biased region" description="Basic and acidic residues" evidence="9">
    <location>
        <begin position="1"/>
        <end position="11"/>
    </location>
</feature>
<dbReference type="InterPro" id="IPR037259">
    <property type="entry name" value="BRK_sf"/>
</dbReference>
<evidence type="ECO:0000256" key="2">
    <source>
        <dbReference type="ARBA" id="ARBA00022723"/>
    </source>
</evidence>
<evidence type="ECO:0000313" key="12">
    <source>
        <dbReference type="EMBL" id="KAL3386757.1"/>
    </source>
</evidence>
<name>A0ABD2W2N9_9HYME</name>
<dbReference type="PANTHER" id="PTHR11477">
    <property type="entry name" value="TRANSCRIPTION FACTOR S-II ZINC FINGER DOMAIN-CONTAINING PROTEIN"/>
    <property type="match status" value="1"/>
</dbReference>
<keyword evidence="13" id="KW-1185">Reference proteome</keyword>
<dbReference type="Gene3D" id="3.40.5.120">
    <property type="match status" value="1"/>
</dbReference>
<feature type="compositionally biased region" description="Basic and acidic residues" evidence="9">
    <location>
        <begin position="673"/>
        <end position="684"/>
    </location>
</feature>
<keyword evidence="2" id="KW-0479">Metal-binding</keyword>
<dbReference type="InterPro" id="IPR012921">
    <property type="entry name" value="SPOC_C"/>
</dbReference>
<accession>A0ABD2W2N9</accession>
<keyword evidence="6" id="KW-0804">Transcription</keyword>
<organism evidence="12 13">
    <name type="scientific">Trichogramma kaykai</name>
    <dbReference type="NCBI Taxonomy" id="54128"/>
    <lineage>
        <taxon>Eukaryota</taxon>
        <taxon>Metazoa</taxon>
        <taxon>Ecdysozoa</taxon>
        <taxon>Arthropoda</taxon>
        <taxon>Hexapoda</taxon>
        <taxon>Insecta</taxon>
        <taxon>Pterygota</taxon>
        <taxon>Neoptera</taxon>
        <taxon>Endopterygota</taxon>
        <taxon>Hymenoptera</taxon>
        <taxon>Apocrita</taxon>
        <taxon>Proctotrupomorpha</taxon>
        <taxon>Chalcidoidea</taxon>
        <taxon>Trichogrammatidae</taxon>
        <taxon>Trichogramma</taxon>
    </lineage>
</organism>
<feature type="region of interest" description="Disordered" evidence="9">
    <location>
        <begin position="906"/>
        <end position="941"/>
    </location>
</feature>
<comment type="caution">
    <text evidence="12">The sequence shown here is derived from an EMBL/GenBank/DDBJ whole genome shotgun (WGS) entry which is preliminary data.</text>
</comment>
<dbReference type="InterPro" id="IPR006576">
    <property type="entry name" value="BRK_domain"/>
</dbReference>
<dbReference type="Pfam" id="PF07500">
    <property type="entry name" value="TFIIS_M"/>
    <property type="match status" value="1"/>
</dbReference>
<comment type="subcellular location">
    <subcellularLocation>
        <location evidence="1">Nucleus</location>
    </subcellularLocation>
</comment>
<feature type="region of interest" description="Disordered" evidence="9">
    <location>
        <begin position="111"/>
        <end position="165"/>
    </location>
</feature>
<dbReference type="EMBL" id="JBJJXI010000144">
    <property type="protein sequence ID" value="KAL3386757.1"/>
    <property type="molecule type" value="Genomic_DNA"/>
</dbReference>
<evidence type="ECO:0000259" key="11">
    <source>
        <dbReference type="PROSITE" id="PS51321"/>
    </source>
</evidence>
<evidence type="ECO:0000256" key="8">
    <source>
        <dbReference type="PROSITE-ProRule" id="PRU00146"/>
    </source>
</evidence>
<evidence type="ECO:0008006" key="14">
    <source>
        <dbReference type="Google" id="ProtNLM"/>
    </source>
</evidence>
<dbReference type="InterPro" id="IPR019786">
    <property type="entry name" value="Zinc_finger_PHD-type_CS"/>
</dbReference>
<dbReference type="PROSITE" id="PS51321">
    <property type="entry name" value="TFIIS_CENTRAL"/>
    <property type="match status" value="1"/>
</dbReference>
<feature type="compositionally biased region" description="Basic and acidic residues" evidence="9">
    <location>
        <begin position="636"/>
        <end position="653"/>
    </location>
</feature>
<dbReference type="SUPFAM" id="SSF57903">
    <property type="entry name" value="FYVE/PHD zinc finger"/>
    <property type="match status" value="1"/>
</dbReference>
<evidence type="ECO:0000256" key="4">
    <source>
        <dbReference type="ARBA" id="ARBA00022833"/>
    </source>
</evidence>
<feature type="compositionally biased region" description="Low complexity" evidence="9">
    <location>
        <begin position="129"/>
        <end position="147"/>
    </location>
</feature>
<feature type="domain" description="TFIIS central" evidence="11">
    <location>
        <begin position="417"/>
        <end position="537"/>
    </location>
</feature>
<feature type="compositionally biased region" description="Basic residues" evidence="9">
    <location>
        <begin position="654"/>
        <end position="672"/>
    </location>
</feature>
<proteinExistence type="predicted"/>
<dbReference type="Pfam" id="PF00628">
    <property type="entry name" value="PHD"/>
    <property type="match status" value="1"/>
</dbReference>
<evidence type="ECO:0000256" key="6">
    <source>
        <dbReference type="ARBA" id="ARBA00023163"/>
    </source>
</evidence>
<feature type="region of interest" description="Disordered" evidence="9">
    <location>
        <begin position="976"/>
        <end position="1022"/>
    </location>
</feature>
<evidence type="ECO:0000313" key="13">
    <source>
        <dbReference type="Proteomes" id="UP001627154"/>
    </source>
</evidence>
<feature type="region of interest" description="Disordered" evidence="9">
    <location>
        <begin position="1047"/>
        <end position="1077"/>
    </location>
</feature>
<feature type="compositionally biased region" description="Low complexity" evidence="9">
    <location>
        <begin position="1001"/>
        <end position="1011"/>
    </location>
</feature>